<feature type="region of interest" description="Disordered" evidence="2">
    <location>
        <begin position="1340"/>
        <end position="1377"/>
    </location>
</feature>
<dbReference type="SUPFAM" id="SSF46689">
    <property type="entry name" value="Homeodomain-like"/>
    <property type="match status" value="2"/>
</dbReference>
<dbReference type="PROSITE" id="PS51293">
    <property type="entry name" value="SANT"/>
    <property type="match status" value="2"/>
</dbReference>
<feature type="compositionally biased region" description="Basic and acidic residues" evidence="2">
    <location>
        <begin position="1008"/>
        <end position="1017"/>
    </location>
</feature>
<feature type="compositionally biased region" description="Basic and acidic residues" evidence="2">
    <location>
        <begin position="50"/>
        <end position="74"/>
    </location>
</feature>
<feature type="region of interest" description="Disordered" evidence="2">
    <location>
        <begin position="985"/>
        <end position="1068"/>
    </location>
</feature>
<feature type="compositionally biased region" description="Polar residues" evidence="2">
    <location>
        <begin position="588"/>
        <end position="621"/>
    </location>
</feature>
<feature type="region of interest" description="Disordered" evidence="2">
    <location>
        <begin position="566"/>
        <end position="623"/>
    </location>
</feature>
<feature type="domain" description="SANT" evidence="3">
    <location>
        <begin position="1066"/>
        <end position="1117"/>
    </location>
</feature>
<feature type="compositionally biased region" description="Basic residues" evidence="2">
    <location>
        <begin position="15"/>
        <end position="28"/>
    </location>
</feature>
<organism evidence="4">
    <name type="scientific">Spongospora subterranea</name>
    <dbReference type="NCBI Taxonomy" id="70186"/>
    <lineage>
        <taxon>Eukaryota</taxon>
        <taxon>Sar</taxon>
        <taxon>Rhizaria</taxon>
        <taxon>Endomyxa</taxon>
        <taxon>Phytomyxea</taxon>
        <taxon>Plasmodiophorida</taxon>
        <taxon>Plasmodiophoridae</taxon>
        <taxon>Spongospora</taxon>
    </lineage>
</organism>
<name>A0A0H5R9C9_9EUKA</name>
<feature type="region of interest" description="Disordered" evidence="2">
    <location>
        <begin position="1126"/>
        <end position="1158"/>
    </location>
</feature>
<feature type="coiled-coil region" evidence="1">
    <location>
        <begin position="640"/>
        <end position="667"/>
    </location>
</feature>
<dbReference type="SMART" id="SM00717">
    <property type="entry name" value="SANT"/>
    <property type="match status" value="3"/>
</dbReference>
<reference evidence="4" key="1">
    <citation type="submission" date="2015-04" db="EMBL/GenBank/DDBJ databases">
        <title>The genome sequence of the plant pathogenic Rhizarian Plasmodiophora brassicae reveals insights in its biotrophic life cycle and the origin of chitin synthesis.</title>
        <authorList>
            <person name="Schwelm A."/>
            <person name="Fogelqvist J."/>
            <person name="Knaust A."/>
            <person name="Julke S."/>
            <person name="Lilja T."/>
            <person name="Dhandapani V."/>
            <person name="Bonilla-Rosso G."/>
            <person name="Karlsson M."/>
            <person name="Shevchenko A."/>
            <person name="Choi S.R."/>
            <person name="Kim H.G."/>
            <person name="Park J.Y."/>
            <person name="Lim Y.P."/>
            <person name="Ludwig-Muller J."/>
            <person name="Dixelius C."/>
        </authorList>
    </citation>
    <scope>NUCLEOTIDE SEQUENCE</scope>
    <source>
        <tissue evidence="4">Potato root galls</tissue>
    </source>
</reference>
<feature type="compositionally biased region" description="Polar residues" evidence="2">
    <location>
        <begin position="1029"/>
        <end position="1045"/>
    </location>
</feature>
<evidence type="ECO:0000313" key="4">
    <source>
        <dbReference type="EMBL" id="CRZ10381.1"/>
    </source>
</evidence>
<dbReference type="Gene3D" id="1.10.10.60">
    <property type="entry name" value="Homeodomain-like"/>
    <property type="match status" value="1"/>
</dbReference>
<feature type="domain" description="SANT" evidence="3">
    <location>
        <begin position="865"/>
        <end position="916"/>
    </location>
</feature>
<sequence length="1377" mass="151824">MSSSQHWARGGPRQRSNRPHPNRRRRRGGNRDQDRPNGHIRATNFEDGEITDRRRPYDNEFRDRTPPMFDRDNRQSSGPSWRRRCFGGSPPRHPLPRANNNSIPPRMTGYNSNRTMPRPIMHKADLELPQGPFSAIRQQVTRESSSQQELIDKTPPVQFFPEMIPKQESNFPVLGPVPILEFMTIADVPTVPKLESQPENKSFLDHSLRVLNDKWDSISQVSSSNLQSTRVASASEIDFPVFQNLISPASSPHGNSPIRIPSKFIRPASNSIPSEVVPTVFGSSSSRATLNILQPTTNSISPLKTCSPVPANVSGSSLLKVFTAATSTISSSVKVSSNIQLLSNSNNGAGSSFSSNIAPHSVSENSIVHVPNQLNLAMPIISAGARNSSLASYSSPDRAPNYIDQDPTASSASSREHHKSLMRIPIGNGLAAVSHPISSSTNDDKASSAIHDNSVADGRLQKRIKLGEGLAFVHSLPISVTSSSVLIEDTVMVDPMVVDHSDSNANVISSQPNLPAAQPPTASPCLEDASREDAMFPAMPEKPQSVPPRRIGFGEGLASFIRLRSDSQQTEQSMVSDPVQQVHPDSTAPDQNHSSVSAASNPEINFGSNNAESGLTSQTSEPFPLEDLSVLPDISSYPSQSELLAQIQKLDDEIAETESNIARQKNLIEEKTLSDSHCVDQSQEESISSVVGVCDGKTDFNQIYNENQRLARASYQLLSRFNPKWLSQKLSPGTMPAFPLMYYEPLYIQPSDFLGLNSISSGFQKAKKLFLRAFQQRLCVEASRTRLLALSWWSKYRQWRSGLSRSDALVLPPLRHSLSPQKREYYARRLAPIPNMQDEQRRTTFRFFSRNAIVEDPRAQDQLRKLINPWSEHEKTIFKKKYSKFPKNFVKIASFLSNKTIGDCVSYYYSSKTIINYKNLVRKYRKSLLSRKGIDVGSASIDPEDTSIIDAADAPALPSDKKSEKPASLPRELLKLAEDLSRNNLEVQASRSRGKRRRADEVEASDATEAKSYDAARSKSIAASDKSVSRNTSLRDGNDSASTSVDVDKTGAIAPINPSSKKRRASASSSWDLREKKVFLEALLKYGKDFEAIGDTVQSKSAEKCKNYFNNNKNRLNLDRVLEKREKNATKSNDGDVESDSSGHGSVERYPRQKSARKPKLQNVAAKWSLEEKQVFIQCFRTHGLDLERALALSPHRSSEEIISFYHHYNETTDTLAISQELIIADEPPKQALVDESDAGTVAVGVKKAEISGGVEDSRLSDITGDVDQTSSYQGQGGSGVPMSQSLNSQEVDSVMDICKEGNERPDDTAGEDVEDVNIDPSVSQQICAANAILTLMSAHQQSPTRRNAVRESVASTILHTDAEPPSDSLPTTTPPR</sequence>
<dbReference type="InterPro" id="IPR009057">
    <property type="entry name" value="Homeodomain-like_sf"/>
</dbReference>
<evidence type="ECO:0000259" key="3">
    <source>
        <dbReference type="PROSITE" id="PS51293"/>
    </source>
</evidence>
<dbReference type="Pfam" id="PF00249">
    <property type="entry name" value="Myb_DNA-binding"/>
    <property type="match status" value="2"/>
</dbReference>
<feature type="region of interest" description="Disordered" evidence="2">
    <location>
        <begin position="392"/>
        <end position="418"/>
    </location>
</feature>
<dbReference type="InterPro" id="IPR001005">
    <property type="entry name" value="SANT/Myb"/>
</dbReference>
<feature type="region of interest" description="Disordered" evidence="2">
    <location>
        <begin position="1"/>
        <end position="106"/>
    </location>
</feature>
<feature type="compositionally biased region" description="Polar residues" evidence="2">
    <location>
        <begin position="566"/>
        <end position="579"/>
    </location>
</feature>
<dbReference type="CDD" id="cd00167">
    <property type="entry name" value="SANT"/>
    <property type="match status" value="1"/>
</dbReference>
<dbReference type="PANTHER" id="PTHR47340">
    <property type="entry name" value="DUPLICATED HOMEODOMAIN-LIKE SUPERFAMILY PROTEIN"/>
    <property type="match status" value="1"/>
</dbReference>
<keyword evidence="1" id="KW-0175">Coiled coil</keyword>
<protein>
    <recommendedName>
        <fullName evidence="3">SANT domain-containing protein</fullName>
    </recommendedName>
</protein>
<evidence type="ECO:0000256" key="2">
    <source>
        <dbReference type="SAM" id="MobiDB-lite"/>
    </source>
</evidence>
<evidence type="ECO:0000256" key="1">
    <source>
        <dbReference type="SAM" id="Coils"/>
    </source>
</evidence>
<dbReference type="EMBL" id="HACM01009939">
    <property type="protein sequence ID" value="CRZ10381.1"/>
    <property type="molecule type" value="Transcribed_RNA"/>
</dbReference>
<feature type="region of interest" description="Disordered" evidence="2">
    <location>
        <begin position="1258"/>
        <end position="1285"/>
    </location>
</feature>
<dbReference type="PANTHER" id="PTHR47340:SF1">
    <property type="entry name" value="DUPLICATED HOMEODOMAIN-LIKE SUPERFAMILY PROTEIN"/>
    <property type="match status" value="1"/>
</dbReference>
<proteinExistence type="predicted"/>
<dbReference type="Gene3D" id="1.20.58.1880">
    <property type="match status" value="2"/>
</dbReference>
<dbReference type="InterPro" id="IPR017884">
    <property type="entry name" value="SANT_dom"/>
</dbReference>
<accession>A0A0H5R9C9</accession>